<dbReference type="InterPro" id="IPR000847">
    <property type="entry name" value="LysR_HTH_N"/>
</dbReference>
<dbReference type="Gene3D" id="1.10.10.10">
    <property type="entry name" value="Winged helix-like DNA-binding domain superfamily/Winged helix DNA-binding domain"/>
    <property type="match status" value="1"/>
</dbReference>
<evidence type="ECO:0000256" key="1">
    <source>
        <dbReference type="ARBA" id="ARBA00009437"/>
    </source>
</evidence>
<dbReference type="PANTHER" id="PTHR30346">
    <property type="entry name" value="TRANSCRIPTIONAL DUAL REGULATOR HCAR-RELATED"/>
    <property type="match status" value="1"/>
</dbReference>
<accession>A0A6A4RCP4</accession>
<dbReference type="GO" id="GO:0032993">
    <property type="term" value="C:protein-DNA complex"/>
    <property type="evidence" value="ECO:0007669"/>
    <property type="project" value="TreeGrafter"/>
</dbReference>
<sequence length="272" mass="29573">MLELTPLKYFLSAFETGSFSHAAKANGVSQPTISAAIQKLEGLIGGSLFHRHRRGLTATPLGDRLYAEVAGSVAQLSGVVHRLQPETRRDLRIYCHPDVLLTPFAVGINLLKRAHPELFLGFTPHVDEADLAFVCDGCAPEGHMFLPLSRDPYGVALNRQHPLAAGESVDLAELAAEARIHRPYCPHADRLPSETELPPLPPAQAVHDQQVLDLVAAGLGIAFVPMSHDGAHTDVVLRPLRNAPQVFRTLGISSRKTVFARDCAQFLIEVTQ</sequence>
<feature type="domain" description="HTH lysR-type" evidence="5">
    <location>
        <begin position="2"/>
        <end position="59"/>
    </location>
</feature>
<dbReference type="InterPro" id="IPR036390">
    <property type="entry name" value="WH_DNA-bd_sf"/>
</dbReference>
<keyword evidence="2" id="KW-0805">Transcription regulation</keyword>
<dbReference type="GO" id="GO:0003677">
    <property type="term" value="F:DNA binding"/>
    <property type="evidence" value="ECO:0007669"/>
    <property type="project" value="UniProtKB-KW"/>
</dbReference>
<evidence type="ECO:0000256" key="2">
    <source>
        <dbReference type="ARBA" id="ARBA00023015"/>
    </source>
</evidence>
<keyword evidence="3" id="KW-0238">DNA-binding</keyword>
<reference evidence="6 7" key="1">
    <citation type="submission" date="2019-12" db="EMBL/GenBank/DDBJ databases">
        <authorList>
            <person name="Zhang Y.-J."/>
        </authorList>
    </citation>
    <scope>NUCLEOTIDE SEQUENCE [LARGE SCALE GENOMIC DNA]</scope>
    <source>
        <strain evidence="6 7">H18S-6</strain>
    </source>
</reference>
<comment type="similarity">
    <text evidence="1">Belongs to the LysR transcriptional regulatory family.</text>
</comment>
<dbReference type="Pfam" id="PF00126">
    <property type="entry name" value="HTH_1"/>
    <property type="match status" value="1"/>
</dbReference>
<evidence type="ECO:0000256" key="3">
    <source>
        <dbReference type="ARBA" id="ARBA00023125"/>
    </source>
</evidence>
<evidence type="ECO:0000313" key="6">
    <source>
        <dbReference type="EMBL" id="KAE9627866.1"/>
    </source>
</evidence>
<proteinExistence type="inferred from homology"/>
<dbReference type="Proteomes" id="UP000441586">
    <property type="component" value="Unassembled WGS sequence"/>
</dbReference>
<evidence type="ECO:0000313" key="7">
    <source>
        <dbReference type="Proteomes" id="UP000441586"/>
    </source>
</evidence>
<keyword evidence="4" id="KW-0804">Transcription</keyword>
<dbReference type="InterPro" id="IPR005119">
    <property type="entry name" value="LysR_subst-bd"/>
</dbReference>
<dbReference type="EMBL" id="WSFO01000011">
    <property type="protein sequence ID" value="KAE9627866.1"/>
    <property type="molecule type" value="Genomic_DNA"/>
</dbReference>
<dbReference type="GO" id="GO:0003700">
    <property type="term" value="F:DNA-binding transcription factor activity"/>
    <property type="evidence" value="ECO:0007669"/>
    <property type="project" value="InterPro"/>
</dbReference>
<dbReference type="PANTHER" id="PTHR30346:SF28">
    <property type="entry name" value="HTH-TYPE TRANSCRIPTIONAL REGULATOR CYNR"/>
    <property type="match status" value="1"/>
</dbReference>
<dbReference type="Gene3D" id="3.40.190.10">
    <property type="entry name" value="Periplasmic binding protein-like II"/>
    <property type="match status" value="2"/>
</dbReference>
<name>A0A6A4RCP4_9RHOB</name>
<dbReference type="SUPFAM" id="SSF53850">
    <property type="entry name" value="Periplasmic binding protein-like II"/>
    <property type="match status" value="1"/>
</dbReference>
<evidence type="ECO:0000256" key="4">
    <source>
        <dbReference type="ARBA" id="ARBA00023163"/>
    </source>
</evidence>
<dbReference type="AlphaFoldDB" id="A0A6A4RCP4"/>
<dbReference type="InterPro" id="IPR036388">
    <property type="entry name" value="WH-like_DNA-bd_sf"/>
</dbReference>
<dbReference type="PRINTS" id="PR00039">
    <property type="entry name" value="HTHLYSR"/>
</dbReference>
<gene>
    <name evidence="6" type="ORF">GP644_17340</name>
</gene>
<dbReference type="Pfam" id="PF03466">
    <property type="entry name" value="LysR_substrate"/>
    <property type="match status" value="1"/>
</dbReference>
<protein>
    <submittedName>
        <fullName evidence="6">LysR family transcriptional regulator</fullName>
    </submittedName>
</protein>
<dbReference type="PROSITE" id="PS50931">
    <property type="entry name" value="HTH_LYSR"/>
    <property type="match status" value="1"/>
</dbReference>
<dbReference type="RefSeq" id="WP_158980610.1">
    <property type="nucleotide sequence ID" value="NZ_WSFO01000011.1"/>
</dbReference>
<evidence type="ECO:0000259" key="5">
    <source>
        <dbReference type="PROSITE" id="PS50931"/>
    </source>
</evidence>
<comment type="caution">
    <text evidence="6">The sequence shown here is derived from an EMBL/GenBank/DDBJ whole genome shotgun (WGS) entry which is preliminary data.</text>
</comment>
<organism evidence="6 7">
    <name type="scientific">Parasedimentitalea maritima</name>
    <dbReference type="NCBI Taxonomy" id="2578117"/>
    <lineage>
        <taxon>Bacteria</taxon>
        <taxon>Pseudomonadati</taxon>
        <taxon>Pseudomonadota</taxon>
        <taxon>Alphaproteobacteria</taxon>
        <taxon>Rhodobacterales</taxon>
        <taxon>Paracoccaceae</taxon>
        <taxon>Parasedimentitalea</taxon>
    </lineage>
</organism>
<dbReference type="SUPFAM" id="SSF46785">
    <property type="entry name" value="Winged helix' DNA-binding domain"/>
    <property type="match status" value="1"/>
</dbReference>